<evidence type="ECO:0000313" key="3">
    <source>
        <dbReference type="EMBL" id="KAK2571509.1"/>
    </source>
</evidence>
<keyword evidence="2" id="KW-0472">Membrane</keyword>
<dbReference type="PANTHER" id="PTHR37402">
    <property type="entry name" value="GRAM DOMAIN-CONTAINING PROTEIN 4"/>
    <property type="match status" value="1"/>
</dbReference>
<feature type="compositionally biased region" description="Basic residues" evidence="1">
    <location>
        <begin position="1"/>
        <end position="10"/>
    </location>
</feature>
<comment type="caution">
    <text evidence="3">The sequence shown here is derived from an EMBL/GenBank/DDBJ whole genome shotgun (WGS) entry which is preliminary data.</text>
</comment>
<feature type="compositionally biased region" description="Polar residues" evidence="1">
    <location>
        <begin position="278"/>
        <end position="288"/>
    </location>
</feature>
<keyword evidence="2" id="KW-1133">Transmembrane helix</keyword>
<dbReference type="GO" id="GO:0034164">
    <property type="term" value="P:negative regulation of toll-like receptor 9 signaling pathway"/>
    <property type="evidence" value="ECO:0007669"/>
    <property type="project" value="TreeGrafter"/>
</dbReference>
<evidence type="ECO:0000256" key="1">
    <source>
        <dbReference type="SAM" id="MobiDB-lite"/>
    </source>
</evidence>
<gene>
    <name evidence="3" type="ORF">P5673_004113</name>
</gene>
<feature type="compositionally biased region" description="Basic and acidic residues" evidence="1">
    <location>
        <begin position="11"/>
        <end position="20"/>
    </location>
</feature>
<proteinExistence type="predicted"/>
<reference evidence="3" key="1">
    <citation type="journal article" date="2023" name="G3 (Bethesda)">
        <title>Whole genome assembly and annotation of the endangered Caribbean coral Acropora cervicornis.</title>
        <authorList>
            <person name="Selwyn J.D."/>
            <person name="Vollmer S.V."/>
        </authorList>
    </citation>
    <scope>NUCLEOTIDE SEQUENCE</scope>
    <source>
        <strain evidence="3">K2</strain>
    </source>
</reference>
<dbReference type="PANTHER" id="PTHR37402:SF1">
    <property type="entry name" value="GRAM DOMAIN-CONTAINING PROTEIN 4"/>
    <property type="match status" value="1"/>
</dbReference>
<feature type="compositionally biased region" description="Basic residues" evidence="1">
    <location>
        <begin position="21"/>
        <end position="33"/>
    </location>
</feature>
<name>A0AAD9R1Q9_ACRCE</name>
<feature type="transmembrane region" description="Helical" evidence="2">
    <location>
        <begin position="226"/>
        <end position="253"/>
    </location>
</feature>
<keyword evidence="2" id="KW-0812">Transmembrane</keyword>
<dbReference type="InterPro" id="IPR037847">
    <property type="entry name" value="GRAMDC4"/>
</dbReference>
<feature type="compositionally biased region" description="Polar residues" evidence="1">
    <location>
        <begin position="317"/>
        <end position="334"/>
    </location>
</feature>
<dbReference type="GO" id="GO:0006915">
    <property type="term" value="P:apoptotic process"/>
    <property type="evidence" value="ECO:0007669"/>
    <property type="project" value="InterPro"/>
</dbReference>
<sequence length="399" mass="44786">MEENSKRRKRWNSELKDMIKPKQRTNGHQRRHSSPPDLRNGLLVEKDSVDRSGDTCKDTTKEDDFRICTDVNGNFLEEDEDRWKLSDEVFDEIRTQTQGIKSEESAASKSGDHRVILKMKTALGSWKGQIADMVLDRLRDFINEESEIIDDAYIEGEPLAVKTFGYQTHHWFHETIPSEDYSWSDKFQLVLQVARKVQNTLGKIADSLEKMKNLLNWHHPEATGKLFGALCIGLVASLLLKGATLFTLIAISLSKDPEVKKRYDGTAKLWRELPTDAELSTKQNQAEGSSEKIPRVPSASSLSSLSTSSSSEHISGATANQLSEKFNLPPSETSLPGWEDGKKCTLLNKEKTFSNVKSSGIMPGTGTALEVHVRDMNKPHIFGGIIARDDVLENITLQM</sequence>
<evidence type="ECO:0000313" key="4">
    <source>
        <dbReference type="Proteomes" id="UP001249851"/>
    </source>
</evidence>
<reference evidence="3" key="2">
    <citation type="journal article" date="2023" name="Science">
        <title>Genomic signatures of disease resistance in endangered staghorn corals.</title>
        <authorList>
            <person name="Vollmer S.V."/>
            <person name="Selwyn J.D."/>
            <person name="Despard B.A."/>
            <person name="Roesel C.L."/>
        </authorList>
    </citation>
    <scope>NUCLEOTIDE SEQUENCE</scope>
    <source>
        <strain evidence="3">K2</strain>
    </source>
</reference>
<feature type="region of interest" description="Disordered" evidence="1">
    <location>
        <begin position="276"/>
        <end position="339"/>
    </location>
</feature>
<dbReference type="Proteomes" id="UP001249851">
    <property type="component" value="Unassembled WGS sequence"/>
</dbReference>
<organism evidence="3 4">
    <name type="scientific">Acropora cervicornis</name>
    <name type="common">Staghorn coral</name>
    <dbReference type="NCBI Taxonomy" id="6130"/>
    <lineage>
        <taxon>Eukaryota</taxon>
        <taxon>Metazoa</taxon>
        <taxon>Cnidaria</taxon>
        <taxon>Anthozoa</taxon>
        <taxon>Hexacorallia</taxon>
        <taxon>Scleractinia</taxon>
        <taxon>Astrocoeniina</taxon>
        <taxon>Acroporidae</taxon>
        <taxon>Acropora</taxon>
    </lineage>
</organism>
<dbReference type="AlphaFoldDB" id="A0AAD9R1Q9"/>
<feature type="compositionally biased region" description="Low complexity" evidence="1">
    <location>
        <begin position="298"/>
        <end position="311"/>
    </location>
</feature>
<dbReference type="EMBL" id="JARQWQ010000006">
    <property type="protein sequence ID" value="KAK2571509.1"/>
    <property type="molecule type" value="Genomic_DNA"/>
</dbReference>
<feature type="region of interest" description="Disordered" evidence="1">
    <location>
        <begin position="1"/>
        <end position="42"/>
    </location>
</feature>
<evidence type="ECO:0000256" key="2">
    <source>
        <dbReference type="SAM" id="Phobius"/>
    </source>
</evidence>
<protein>
    <submittedName>
        <fullName evidence="3">GRAM domain-containing protein 4</fullName>
    </submittedName>
</protein>
<accession>A0AAD9R1Q9</accession>
<keyword evidence="4" id="KW-1185">Reference proteome</keyword>